<evidence type="ECO:0000313" key="2">
    <source>
        <dbReference type="Proteomes" id="UP001215280"/>
    </source>
</evidence>
<gene>
    <name evidence="1" type="ORF">DFH07DRAFT_939258</name>
</gene>
<protein>
    <submittedName>
        <fullName evidence="1">Uncharacterized protein</fullName>
    </submittedName>
</protein>
<comment type="caution">
    <text evidence="1">The sequence shown here is derived from an EMBL/GenBank/DDBJ whole genome shotgun (WGS) entry which is preliminary data.</text>
</comment>
<keyword evidence="2" id="KW-1185">Reference proteome</keyword>
<sequence length="224" mass="24682">MLRYMRGLWARKSANPIAIRWPEMTSPSKKTCTSTSGDLRQLCDCELCKDLLIRSSQTGSNKKFTSPCRSPEIGCGLLLWYFGPGPPCPSAPVGRFREAHPSSFDDGYGLLAHAAISESPVLFEQPFHTGLLTVDALAKWRKHLFWSTWVLPGGIQINQGVDRVSISMQVPPGVKATSCPVLSVRRGRGLTVPYRRRYIEGLGTGSTGLTGPTEDGSLVLWRQY</sequence>
<proteinExistence type="predicted"/>
<name>A0AAD7JJ63_9AGAR</name>
<dbReference type="EMBL" id="JARJLG010000040">
    <property type="protein sequence ID" value="KAJ7763621.1"/>
    <property type="molecule type" value="Genomic_DNA"/>
</dbReference>
<reference evidence="1" key="1">
    <citation type="submission" date="2023-03" db="EMBL/GenBank/DDBJ databases">
        <title>Massive genome expansion in bonnet fungi (Mycena s.s.) driven by repeated elements and novel gene families across ecological guilds.</title>
        <authorList>
            <consortium name="Lawrence Berkeley National Laboratory"/>
            <person name="Harder C.B."/>
            <person name="Miyauchi S."/>
            <person name="Viragh M."/>
            <person name="Kuo A."/>
            <person name="Thoen E."/>
            <person name="Andreopoulos B."/>
            <person name="Lu D."/>
            <person name="Skrede I."/>
            <person name="Drula E."/>
            <person name="Henrissat B."/>
            <person name="Morin E."/>
            <person name="Kohler A."/>
            <person name="Barry K."/>
            <person name="LaButti K."/>
            <person name="Morin E."/>
            <person name="Salamov A."/>
            <person name="Lipzen A."/>
            <person name="Mereny Z."/>
            <person name="Hegedus B."/>
            <person name="Baldrian P."/>
            <person name="Stursova M."/>
            <person name="Weitz H."/>
            <person name="Taylor A."/>
            <person name="Grigoriev I.V."/>
            <person name="Nagy L.G."/>
            <person name="Martin F."/>
            <person name="Kauserud H."/>
        </authorList>
    </citation>
    <scope>NUCLEOTIDE SEQUENCE</scope>
    <source>
        <strain evidence="1">CBHHK188m</strain>
    </source>
</reference>
<dbReference type="Proteomes" id="UP001215280">
    <property type="component" value="Unassembled WGS sequence"/>
</dbReference>
<evidence type="ECO:0000313" key="1">
    <source>
        <dbReference type="EMBL" id="KAJ7763621.1"/>
    </source>
</evidence>
<accession>A0AAD7JJ63</accession>
<organism evidence="1 2">
    <name type="scientific">Mycena maculata</name>
    <dbReference type="NCBI Taxonomy" id="230809"/>
    <lineage>
        <taxon>Eukaryota</taxon>
        <taxon>Fungi</taxon>
        <taxon>Dikarya</taxon>
        <taxon>Basidiomycota</taxon>
        <taxon>Agaricomycotina</taxon>
        <taxon>Agaricomycetes</taxon>
        <taxon>Agaricomycetidae</taxon>
        <taxon>Agaricales</taxon>
        <taxon>Marasmiineae</taxon>
        <taxon>Mycenaceae</taxon>
        <taxon>Mycena</taxon>
    </lineage>
</organism>
<dbReference type="AlphaFoldDB" id="A0AAD7JJ63"/>